<evidence type="ECO:0000256" key="1">
    <source>
        <dbReference type="ARBA" id="ARBA00001971"/>
    </source>
</evidence>
<dbReference type="Pfam" id="PF00067">
    <property type="entry name" value="p450"/>
    <property type="match status" value="3"/>
</dbReference>
<evidence type="ECO:0000313" key="18">
    <source>
        <dbReference type="Proteomes" id="UP000075884"/>
    </source>
</evidence>
<evidence type="ECO:0000313" key="17">
    <source>
        <dbReference type="EnsemblMetazoa" id="ADIR002690-PA"/>
    </source>
</evidence>
<dbReference type="InterPro" id="IPR017972">
    <property type="entry name" value="Cyt_P450_CS"/>
</dbReference>
<keyword evidence="9" id="KW-0492">Microsome</keyword>
<keyword evidence="6 14" id="KW-0349">Heme</keyword>
<evidence type="ECO:0000256" key="9">
    <source>
        <dbReference type="ARBA" id="ARBA00022848"/>
    </source>
</evidence>
<keyword evidence="8" id="KW-0256">Endoplasmic reticulum</keyword>
<dbReference type="STRING" id="7168.A0A182N4X5"/>
<dbReference type="PRINTS" id="PR00463">
    <property type="entry name" value="EP450I"/>
</dbReference>
<dbReference type="CDD" id="cd20628">
    <property type="entry name" value="CYP4"/>
    <property type="match status" value="3"/>
</dbReference>
<comment type="similarity">
    <text evidence="5">Belongs to the cytochrome P450 family.</text>
</comment>
<protein>
    <submittedName>
        <fullName evidence="17">Uncharacterized protein</fullName>
    </submittedName>
</protein>
<evidence type="ECO:0000256" key="4">
    <source>
        <dbReference type="ARBA" id="ARBA00004406"/>
    </source>
</evidence>
<accession>A0A182N4X5</accession>
<dbReference type="InterPro" id="IPR001128">
    <property type="entry name" value="Cyt_P450"/>
</dbReference>
<evidence type="ECO:0000256" key="6">
    <source>
        <dbReference type="ARBA" id="ARBA00022617"/>
    </source>
</evidence>
<dbReference type="Proteomes" id="UP000075884">
    <property type="component" value="Unassembled WGS sequence"/>
</dbReference>
<dbReference type="PRINTS" id="PR00385">
    <property type="entry name" value="P450"/>
</dbReference>
<reference evidence="17" key="2">
    <citation type="submission" date="2020-05" db="UniProtKB">
        <authorList>
            <consortium name="EnsemblMetazoa"/>
        </authorList>
    </citation>
    <scope>IDENTIFICATION</scope>
    <source>
        <strain evidence="17">WRAIR2</strain>
    </source>
</reference>
<organism evidence="17 18">
    <name type="scientific">Anopheles dirus</name>
    <dbReference type="NCBI Taxonomy" id="7168"/>
    <lineage>
        <taxon>Eukaryota</taxon>
        <taxon>Metazoa</taxon>
        <taxon>Ecdysozoa</taxon>
        <taxon>Arthropoda</taxon>
        <taxon>Hexapoda</taxon>
        <taxon>Insecta</taxon>
        <taxon>Pterygota</taxon>
        <taxon>Neoptera</taxon>
        <taxon>Endopterygota</taxon>
        <taxon>Diptera</taxon>
        <taxon>Nematocera</taxon>
        <taxon>Culicoidea</taxon>
        <taxon>Culicidae</taxon>
        <taxon>Anophelinae</taxon>
        <taxon>Anopheles</taxon>
    </lineage>
</organism>
<keyword evidence="13 16" id="KW-0472">Membrane</keyword>
<keyword evidence="11 14" id="KW-0408">Iron</keyword>
<dbReference type="Gene3D" id="1.10.630.10">
    <property type="entry name" value="Cytochrome P450"/>
    <property type="match status" value="3"/>
</dbReference>
<keyword evidence="16" id="KW-0812">Transmembrane</keyword>
<comment type="cofactor">
    <cofactor evidence="1 14">
        <name>heme</name>
        <dbReference type="ChEBI" id="CHEBI:30413"/>
    </cofactor>
</comment>
<dbReference type="GO" id="GO:0004497">
    <property type="term" value="F:monooxygenase activity"/>
    <property type="evidence" value="ECO:0007669"/>
    <property type="project" value="UniProtKB-KW"/>
</dbReference>
<dbReference type="GO" id="GO:0005506">
    <property type="term" value="F:iron ion binding"/>
    <property type="evidence" value="ECO:0007669"/>
    <property type="project" value="InterPro"/>
</dbReference>
<keyword evidence="15" id="KW-0175">Coiled coil</keyword>
<name>A0A182N4X5_9DIPT</name>
<evidence type="ECO:0000256" key="10">
    <source>
        <dbReference type="ARBA" id="ARBA00023002"/>
    </source>
</evidence>
<keyword evidence="12" id="KW-0503">Monooxygenase</keyword>
<evidence type="ECO:0000256" key="3">
    <source>
        <dbReference type="ARBA" id="ARBA00004174"/>
    </source>
</evidence>
<sequence>MLLLLVTTLVGIAIIWTVLTIVRNRATVRKLNKLLPNFNSVPSMPLLGSAYHFKDPTPEGIFATFTGFHTRYGRNLITEGLFNHPSMQISDPRVIEQVMQARTIEKTIIYDFMVPWLGNGLVVATGSRWAQRRKVITPTFHFKILEDFLVIMNHQTDVLVEKLKQRSGGGDFDIYEHVTYCALDIISESAMGVKLNTQLEPHAEYVMAVKEISDIILKRLFSFLREYKWAFQFTKAHRRQEELLQVVHGFANKVISERKKQLQDERELQRAQAKLDEEDVYGKRRMTLLDLLLNVTIDGKPLPDKDIREEVDTFMFAGHDTTTSCISFAAYYLARDASIQQKVYDEILAIVGPDASKQELTYGTLQELKYLDMVIKETLRINPSVPIIGRRSAGDMLIDGVSIPKGMDFGILIYALHNDPELYPEPARFDPERFSEEASAKRPAYSYIPFSVGSRNCIGQRYAMLEIKTMLVKLVANYRLLPCEESNRLRIKTDMTLKPVNGAFVKIVPRTNFSRKTDLTLKPFRGFEVTLEANTMLLLLVVALAGIAVTWMVLTIARNRATVRKLNKLLPSFSNVPSIPVLGSTYHFKDPTPEGIFATLKELHTRYGRNLITEGLFNHPSMQISDPRVVEQVIQARTIEKTIIYDFSVPWLGNGLVLSTGSQWAQRRKILTPTFHFKILEDFLVIMNNQTDVLIEKLKQRSGGGDFDIYQHVTYCALDIISESAMGVKLNTQHQPHSEYVMAVKEISEIILKRLFSVLREYKWTFQFTKAHRRQEELLKVVHGFANNVISERKKQLQDERELKRAQAKLDEEDIYGKRRMTLLDLLLNVTIDGKPLPDKDIRNEVDTFMFAGHDTTTSCISFAAYYLARDASIQQKVYDEILAIVGPDASKQELTYGTLQELKYLDMVIKETLRITPSAPIIGRRSAGDMLIDGVSIPKGMDFGIMIYVMHNDPKLYPDPARFDPERFSEEASAKRPTYSYIPFSVGSRNCIGQRYAMLEIKTMLVKLVANYRLLPCEESNRLRIKMDMTLKPANGAFKMGATVLLLLAGVLLIAFYLTLKVILNRHRVRSLLKQLSNFRALPSVPLLGSAHLFRDTTPDGILRALVDCHRRYGKNLLLQDIGNEFKLLTSDPRVFEQVIQAKTILKPQYYRFLEPWLGVSSVVASGQRWSTRRKIINPAFHYKMLDGFLDTMVTQADALVAKLAPHAGGADLDVNEPLRHCAMDVICETAMGVQLHCLSNPSCQFVDATEQIIDLVHKRVFNPFLANDWIYACTSSGRRQWMARQTVNQFTNSVIRERRARMAACAPAPKRDEENRTCKMTFLDLLLETRLDGRPLTDDEIRGEVDTFMFAGHDTITACASFALYYLSRDPDTQQRLYEELVAVYGTGELGSVRLTYGSLVELKYTELVIKETLRLNPSVPMIGRRSAGDMCIDGVQIPAGTEIMLNIFDMQNDPDHYPEPTHFRPERFVEEPQPFSYLPFSTGVRGCIGQRYAMMEIKTILVKLVSRYRLLPCEDENTLQLKADLTLKPFRGAYIKLLDRK</sequence>
<keyword evidence="16" id="KW-1133">Transmembrane helix</keyword>
<dbReference type="PANTHER" id="PTHR24291:SF187">
    <property type="entry name" value="CYTOCHROME P450 4AE1-RELATED"/>
    <property type="match status" value="1"/>
</dbReference>
<feature type="binding site" description="axial binding residue" evidence="14">
    <location>
        <position position="1490"/>
    </location>
    <ligand>
        <name>heme</name>
        <dbReference type="ChEBI" id="CHEBI:30413"/>
    </ligand>
    <ligandPart>
        <name>Fe</name>
        <dbReference type="ChEBI" id="CHEBI:18248"/>
    </ligandPart>
</feature>
<evidence type="ECO:0000256" key="13">
    <source>
        <dbReference type="ARBA" id="ARBA00023136"/>
    </source>
</evidence>
<reference evidence="18" key="1">
    <citation type="submission" date="2013-03" db="EMBL/GenBank/DDBJ databases">
        <title>The Genome Sequence of Anopheles dirus WRAIR2.</title>
        <authorList>
            <consortium name="The Broad Institute Genomics Platform"/>
            <person name="Neafsey D.E."/>
            <person name="Walton C."/>
            <person name="Walker B."/>
            <person name="Young S.K."/>
            <person name="Zeng Q."/>
            <person name="Gargeya S."/>
            <person name="Fitzgerald M."/>
            <person name="Haas B."/>
            <person name="Abouelleil A."/>
            <person name="Allen A.W."/>
            <person name="Alvarado L."/>
            <person name="Arachchi H.M."/>
            <person name="Berlin A.M."/>
            <person name="Chapman S.B."/>
            <person name="Gainer-Dewar J."/>
            <person name="Goldberg J."/>
            <person name="Griggs A."/>
            <person name="Gujja S."/>
            <person name="Hansen M."/>
            <person name="Howarth C."/>
            <person name="Imamovic A."/>
            <person name="Ireland A."/>
            <person name="Larimer J."/>
            <person name="McCowan C."/>
            <person name="Murphy C."/>
            <person name="Pearson M."/>
            <person name="Poon T.W."/>
            <person name="Priest M."/>
            <person name="Roberts A."/>
            <person name="Saif S."/>
            <person name="Shea T."/>
            <person name="Sisk P."/>
            <person name="Sykes S."/>
            <person name="Wortman J."/>
            <person name="Nusbaum C."/>
            <person name="Birren B."/>
        </authorList>
    </citation>
    <scope>NUCLEOTIDE SEQUENCE [LARGE SCALE GENOMIC DNA]</scope>
    <source>
        <strain evidence="18">WRAIR2</strain>
    </source>
</reference>
<keyword evidence="7 14" id="KW-0479">Metal-binding</keyword>
<keyword evidence="10" id="KW-0560">Oxidoreductase</keyword>
<evidence type="ECO:0000256" key="5">
    <source>
        <dbReference type="ARBA" id="ARBA00010617"/>
    </source>
</evidence>
<comment type="subcellular location">
    <subcellularLocation>
        <location evidence="4">Endoplasmic reticulum membrane</location>
        <topology evidence="4">Peripheral membrane protein</topology>
    </subcellularLocation>
    <subcellularLocation>
        <location evidence="3">Microsome membrane</location>
        <topology evidence="3">Peripheral membrane protein</topology>
    </subcellularLocation>
</comment>
<feature type="coiled-coil region" evidence="15">
    <location>
        <begin position="252"/>
        <end position="279"/>
    </location>
</feature>
<feature type="transmembrane region" description="Helical" evidence="16">
    <location>
        <begin position="1037"/>
        <end position="1061"/>
    </location>
</feature>
<evidence type="ECO:0000256" key="7">
    <source>
        <dbReference type="ARBA" id="ARBA00022723"/>
    </source>
</evidence>
<proteinExistence type="inferred from homology"/>
<dbReference type="EnsemblMetazoa" id="ADIR002690-RA">
    <property type="protein sequence ID" value="ADIR002690-PA"/>
    <property type="gene ID" value="ADIR002690"/>
</dbReference>
<feature type="transmembrane region" description="Helical" evidence="16">
    <location>
        <begin position="536"/>
        <end position="557"/>
    </location>
</feature>
<dbReference type="PROSITE" id="PS00086">
    <property type="entry name" value="CYTOCHROME_P450"/>
    <property type="match status" value="3"/>
</dbReference>
<dbReference type="GO" id="GO:0016705">
    <property type="term" value="F:oxidoreductase activity, acting on paired donors, with incorporation or reduction of molecular oxygen"/>
    <property type="evidence" value="ECO:0007669"/>
    <property type="project" value="InterPro"/>
</dbReference>
<dbReference type="PANTHER" id="PTHR24291">
    <property type="entry name" value="CYTOCHROME P450 FAMILY 4"/>
    <property type="match status" value="1"/>
</dbReference>
<evidence type="ECO:0000256" key="11">
    <source>
        <dbReference type="ARBA" id="ARBA00023004"/>
    </source>
</evidence>
<dbReference type="VEuPathDB" id="VectorBase:ADIR002690"/>
<keyword evidence="18" id="KW-1185">Reference proteome</keyword>
<dbReference type="SUPFAM" id="SSF48264">
    <property type="entry name" value="Cytochrome P450"/>
    <property type="match status" value="3"/>
</dbReference>
<evidence type="ECO:0000256" key="12">
    <source>
        <dbReference type="ARBA" id="ARBA00023033"/>
    </source>
</evidence>
<evidence type="ECO:0000256" key="15">
    <source>
        <dbReference type="SAM" id="Coils"/>
    </source>
</evidence>
<evidence type="ECO:0000256" key="2">
    <source>
        <dbReference type="ARBA" id="ARBA00003690"/>
    </source>
</evidence>
<dbReference type="GO" id="GO:0020037">
    <property type="term" value="F:heme binding"/>
    <property type="evidence" value="ECO:0007669"/>
    <property type="project" value="InterPro"/>
</dbReference>
<dbReference type="InterPro" id="IPR050196">
    <property type="entry name" value="Cytochrome_P450_Monoox"/>
</dbReference>
<evidence type="ECO:0000256" key="8">
    <source>
        <dbReference type="ARBA" id="ARBA00022824"/>
    </source>
</evidence>
<dbReference type="InterPro" id="IPR002401">
    <property type="entry name" value="Cyt_P450_E_grp-I"/>
</dbReference>
<dbReference type="InterPro" id="IPR036396">
    <property type="entry name" value="Cyt_P450_sf"/>
</dbReference>
<evidence type="ECO:0000256" key="14">
    <source>
        <dbReference type="PIRSR" id="PIRSR602401-1"/>
    </source>
</evidence>
<evidence type="ECO:0000256" key="16">
    <source>
        <dbReference type="SAM" id="Phobius"/>
    </source>
</evidence>
<dbReference type="FunFam" id="1.10.630.10:FF:000035">
    <property type="entry name" value="CYtochrome P450 family"/>
    <property type="match status" value="3"/>
</dbReference>
<comment type="function">
    <text evidence="2">May be involved in the metabolism of insect hormones and in the breakdown of synthetic insecticides.</text>
</comment>
<dbReference type="GO" id="GO:0005789">
    <property type="term" value="C:endoplasmic reticulum membrane"/>
    <property type="evidence" value="ECO:0007669"/>
    <property type="project" value="UniProtKB-SubCell"/>
</dbReference>
<feature type="coiled-coil region" evidence="15">
    <location>
        <begin position="787"/>
        <end position="814"/>
    </location>
</feature>